<dbReference type="Pfam" id="PF00497">
    <property type="entry name" value="SBP_bac_3"/>
    <property type="match status" value="1"/>
</dbReference>
<dbReference type="CDD" id="cd01004">
    <property type="entry name" value="PBP2_MidA_like"/>
    <property type="match status" value="1"/>
</dbReference>
<dbReference type="Gene3D" id="3.40.190.10">
    <property type="entry name" value="Periplasmic binding protein-like II"/>
    <property type="match status" value="2"/>
</dbReference>
<dbReference type="STRING" id="37928.SAMN04489742_0447"/>
<gene>
    <name evidence="4" type="ORF">SAMN04489742_0447</name>
</gene>
<dbReference type="SMART" id="SM00062">
    <property type="entry name" value="PBPb"/>
    <property type="match status" value="1"/>
</dbReference>
<feature type="domain" description="Solute-binding protein family 3/N-terminal" evidence="3">
    <location>
        <begin position="46"/>
        <end position="276"/>
    </location>
</feature>
<protein>
    <submittedName>
        <fullName evidence="4">Amino acid ABC transporter substrate-binding protein, PAAT family</fullName>
    </submittedName>
</protein>
<proteinExistence type="predicted"/>
<dbReference type="OrthoDB" id="8454826at2"/>
<evidence type="ECO:0000259" key="3">
    <source>
        <dbReference type="SMART" id="SM00062"/>
    </source>
</evidence>
<dbReference type="PROSITE" id="PS51257">
    <property type="entry name" value="PROKAR_LIPOPROTEIN"/>
    <property type="match status" value="1"/>
</dbReference>
<dbReference type="AlphaFoldDB" id="A0A1H0ZLU1"/>
<evidence type="ECO:0000313" key="4">
    <source>
        <dbReference type="EMBL" id="SDQ28485.1"/>
    </source>
</evidence>
<dbReference type="RefSeq" id="WP_074699032.1">
    <property type="nucleotide sequence ID" value="NZ_CP018863.1"/>
</dbReference>
<sequence length="282" mass="29133">MRKSIYSTVAASAALLALAGCGSSAGGEGAAASSENAPSGLVNDGQATLCIDPEYPPLEYYSDGSGGDIIGFDADAGRALAEHWGVEVKFEVTAFDGLMPGLQTRRCDMILGGLYMSEDRLQVADAAPVMNAGPAVLTAPAKASELATPADLCGLTVAAQAASSNAARIQALGDECEAEGKDAPRLTEYPKTAETVLAVLNGKADALVETNVAASYMETQNEGKLQVAPGVFETDTQFGVFSRKGDELTPAIAEGLKALYENGKLAEIAKKYNLDPAILDVY</sequence>
<name>A0A1H0ZLU1_9MICC</name>
<feature type="signal peptide" evidence="2">
    <location>
        <begin position="1"/>
        <end position="19"/>
    </location>
</feature>
<organism evidence="4 5">
    <name type="scientific">Crystallibacter crystallopoietes</name>
    <dbReference type="NCBI Taxonomy" id="37928"/>
    <lineage>
        <taxon>Bacteria</taxon>
        <taxon>Bacillati</taxon>
        <taxon>Actinomycetota</taxon>
        <taxon>Actinomycetes</taxon>
        <taxon>Micrococcales</taxon>
        <taxon>Micrococcaceae</taxon>
        <taxon>Crystallibacter</taxon>
    </lineage>
</organism>
<evidence type="ECO:0000256" key="2">
    <source>
        <dbReference type="SAM" id="SignalP"/>
    </source>
</evidence>
<dbReference type="KEGG" id="acry:AC20117_15055"/>
<dbReference type="SUPFAM" id="SSF53850">
    <property type="entry name" value="Periplasmic binding protein-like II"/>
    <property type="match status" value="1"/>
</dbReference>
<dbReference type="InterPro" id="IPR001638">
    <property type="entry name" value="Solute-binding_3/MltF_N"/>
</dbReference>
<dbReference type="PANTHER" id="PTHR35936">
    <property type="entry name" value="MEMBRANE-BOUND LYTIC MUREIN TRANSGLYCOSYLASE F"/>
    <property type="match status" value="1"/>
</dbReference>
<keyword evidence="5" id="KW-1185">Reference proteome</keyword>
<evidence type="ECO:0000313" key="5">
    <source>
        <dbReference type="Proteomes" id="UP000181917"/>
    </source>
</evidence>
<keyword evidence="1 2" id="KW-0732">Signal</keyword>
<dbReference type="PANTHER" id="PTHR35936:SF17">
    <property type="entry name" value="ARGININE-BINDING EXTRACELLULAR PROTEIN ARTP"/>
    <property type="match status" value="1"/>
</dbReference>
<accession>A0A1H0ZLU1</accession>
<feature type="chain" id="PRO_5039245756" evidence="2">
    <location>
        <begin position="20"/>
        <end position="282"/>
    </location>
</feature>
<reference evidence="4 5" key="1">
    <citation type="submission" date="2016-10" db="EMBL/GenBank/DDBJ databases">
        <authorList>
            <person name="de Groot N.N."/>
        </authorList>
    </citation>
    <scope>NUCLEOTIDE SEQUENCE [LARGE SCALE GENOMIC DNA]</scope>
    <source>
        <strain evidence="4 5">DSM 20117</strain>
    </source>
</reference>
<evidence type="ECO:0000256" key="1">
    <source>
        <dbReference type="ARBA" id="ARBA00022729"/>
    </source>
</evidence>
<dbReference type="EMBL" id="FNKH01000002">
    <property type="protein sequence ID" value="SDQ28485.1"/>
    <property type="molecule type" value="Genomic_DNA"/>
</dbReference>
<dbReference type="Proteomes" id="UP000181917">
    <property type="component" value="Unassembled WGS sequence"/>
</dbReference>